<gene>
    <name evidence="16" type="ORF">HAZT_HAZT008317</name>
</gene>
<evidence type="ECO:0000256" key="7">
    <source>
        <dbReference type="ARBA" id="ARBA00023065"/>
    </source>
</evidence>
<keyword evidence="6 13" id="KW-1133">Transmembrane helix</keyword>
<keyword evidence="7" id="KW-0406">Ion transport</keyword>
<evidence type="ECO:0000256" key="1">
    <source>
        <dbReference type="ARBA" id="ARBA00004651"/>
    </source>
</evidence>
<organism evidence="16">
    <name type="scientific">Hyalella azteca</name>
    <name type="common">Amphipod</name>
    <dbReference type="NCBI Taxonomy" id="294128"/>
    <lineage>
        <taxon>Eukaryota</taxon>
        <taxon>Metazoa</taxon>
        <taxon>Ecdysozoa</taxon>
        <taxon>Arthropoda</taxon>
        <taxon>Crustacea</taxon>
        <taxon>Multicrustacea</taxon>
        <taxon>Malacostraca</taxon>
        <taxon>Eumalacostraca</taxon>
        <taxon>Peracarida</taxon>
        <taxon>Amphipoda</taxon>
        <taxon>Senticaudata</taxon>
        <taxon>Talitrida</taxon>
        <taxon>Talitroidea</taxon>
        <taxon>Hyalellidae</taxon>
        <taxon>Hyalella</taxon>
    </lineage>
</organism>
<comment type="similarity">
    <text evidence="2">Belongs to the glutamate-gated ion channel (TC 1.A.10.1) family.</text>
</comment>
<evidence type="ECO:0000256" key="6">
    <source>
        <dbReference type="ARBA" id="ARBA00022989"/>
    </source>
</evidence>
<dbReference type="PANTHER" id="PTHR42643">
    <property type="entry name" value="IONOTROPIC RECEPTOR 20A-RELATED"/>
    <property type="match status" value="1"/>
</dbReference>
<dbReference type="SMART" id="SM00918">
    <property type="entry name" value="Lig_chan-Glu_bd"/>
    <property type="match status" value="1"/>
</dbReference>
<keyword evidence="10" id="KW-0325">Glycoprotein</keyword>
<sequence>MLTIIIYNDTDDVQERLVLRLLRGIAGFGHVGVVQLSDAAHSWKPVKDQQQFLVFWNTRNGSIYNFLLKAGSEWMFSEHYQWLILLPEDLDPMAWLGGLRLYVNNEVVFCQPQAGGKFQLFEAWTPGDGFSFRKLDVAEWRPQTGMRFYDVGYKYDRRRDLGGFFFLVTTGDELPGDTEINHNVTTQNFLRGYSVDLWHVMQQRLNFTYKVRKTLFGVLQPDQVTWNGMVGELQASRAHVGIAPLRITTFRQRAIDYTIPTKVLQNRIYLRQPDVEASWNLYAEPFNAILWTCVLGFIFVVALSARLLHVVAARAHLTNEVVSSSDVFFDAFASLVQQSGTLNPETSSERLLWFFVYWTSVLLFTSYSAVLIALLTTVRPTLPFTDFESLLLRPDWNLVIVQNRALSDYLALAPEGSTLKKVWDKHVMSDPAKNRPVAMDAAVALVLQGKHALLVAEETMAVAMHMMPKEDAFKIIHTGKYFFNSPAAFSVPKNSPYLELFNHVLSRMRESGQMGRLLNKWNRELVQPPSDIYPSPGLTETFVLFLVLGVGILVSCGILISERIIVARSAPRATRPPSLDHSTTWVPTTARPNIGLRAP</sequence>
<keyword evidence="9 16" id="KW-0675">Receptor</keyword>
<feature type="domain" description="Ionotropic glutamate receptor L-glutamate and glycine-binding" evidence="15">
    <location>
        <begin position="179"/>
        <end position="235"/>
    </location>
</feature>
<evidence type="ECO:0000256" key="2">
    <source>
        <dbReference type="ARBA" id="ARBA00008685"/>
    </source>
</evidence>
<dbReference type="PANTHER" id="PTHR42643:SF30">
    <property type="entry name" value="IONOTROPIC RECEPTOR 40A-RELATED"/>
    <property type="match status" value="1"/>
</dbReference>
<keyword evidence="3" id="KW-0813">Transport</keyword>
<dbReference type="Pfam" id="PF00060">
    <property type="entry name" value="Lig_chan"/>
    <property type="match status" value="1"/>
</dbReference>
<dbReference type="Pfam" id="PF10613">
    <property type="entry name" value="Lig_chan-Glu_bd"/>
    <property type="match status" value="1"/>
</dbReference>
<protein>
    <submittedName>
        <fullName evidence="16">Ionotropic receptor 197</fullName>
    </submittedName>
</protein>
<proteinExistence type="inferred from homology"/>
<feature type="transmembrane region" description="Helical" evidence="13">
    <location>
        <begin position="288"/>
        <end position="308"/>
    </location>
</feature>
<dbReference type="InterPro" id="IPR052192">
    <property type="entry name" value="Insect_Ionotropic_Sensory_Rcpt"/>
</dbReference>
<keyword evidence="5 13" id="KW-0812">Transmembrane</keyword>
<keyword evidence="8 13" id="KW-0472">Membrane</keyword>
<evidence type="ECO:0000313" key="16">
    <source>
        <dbReference type="EMBL" id="KAA0200245.1"/>
    </source>
</evidence>
<comment type="subcellular location">
    <subcellularLocation>
        <location evidence="1">Cell membrane</location>
        <topology evidence="1">Multi-pass membrane protein</topology>
    </subcellularLocation>
</comment>
<keyword evidence="11" id="KW-1071">Ligand-gated ion channel</keyword>
<dbReference type="Gene3D" id="3.40.190.10">
    <property type="entry name" value="Periplasmic binding protein-like II"/>
    <property type="match status" value="3"/>
</dbReference>
<name>A0A6A0H5A5_HYAAZ</name>
<reference evidence="16" key="2">
    <citation type="journal article" date="2018" name="Environ. Sci. Technol.">
        <title>The Toxicogenome of Hyalella azteca: A Model for Sediment Ecotoxicology and Evolutionary Toxicology.</title>
        <authorList>
            <person name="Poynton H.C."/>
            <person name="Hasenbein S."/>
            <person name="Benoit J.B."/>
            <person name="Sepulveda M.S."/>
            <person name="Poelchau M.F."/>
            <person name="Hughes D.S.T."/>
            <person name="Murali S.C."/>
            <person name="Chen S."/>
            <person name="Glastad K.M."/>
            <person name="Goodisman M.A.D."/>
            <person name="Werren J.H."/>
            <person name="Vineis J.H."/>
            <person name="Bowen J.L."/>
            <person name="Friedrich M."/>
            <person name="Jones J."/>
            <person name="Robertson H.M."/>
            <person name="Feyereisen R."/>
            <person name="Mechler-Hickson A."/>
            <person name="Mathers N."/>
            <person name="Lee C.E."/>
            <person name="Colbourne J.K."/>
            <person name="Biales A."/>
            <person name="Johnston J.S."/>
            <person name="Wellborn G.A."/>
            <person name="Rosendale A.J."/>
            <person name="Cridge A.G."/>
            <person name="Munoz-Torres M.C."/>
            <person name="Bain P.A."/>
            <person name="Manny A.R."/>
            <person name="Major K.M."/>
            <person name="Lambert F.N."/>
            <person name="Vulpe C.D."/>
            <person name="Tuck P."/>
            <person name="Blalock B.J."/>
            <person name="Lin Y.Y."/>
            <person name="Smith M.E."/>
            <person name="Ochoa-Acuna H."/>
            <person name="Chen M.M."/>
            <person name="Childers C.P."/>
            <person name="Qu J."/>
            <person name="Dugan S."/>
            <person name="Lee S.L."/>
            <person name="Chao H."/>
            <person name="Dinh H."/>
            <person name="Han Y."/>
            <person name="Doddapaneni H."/>
            <person name="Worley K.C."/>
            <person name="Muzny D.M."/>
            <person name="Gibbs R.A."/>
            <person name="Richards S."/>
        </authorList>
    </citation>
    <scope>NUCLEOTIDE SEQUENCE</scope>
    <source>
        <strain evidence="16">HAZT.00-mixed</strain>
        <tissue evidence="16">Whole organism</tissue>
    </source>
</reference>
<dbReference type="Gene3D" id="1.10.287.70">
    <property type="match status" value="1"/>
</dbReference>
<feature type="transmembrane region" description="Helical" evidence="13">
    <location>
        <begin position="351"/>
        <end position="375"/>
    </location>
</feature>
<evidence type="ECO:0000256" key="10">
    <source>
        <dbReference type="ARBA" id="ARBA00023180"/>
    </source>
</evidence>
<evidence type="ECO:0000259" key="15">
    <source>
        <dbReference type="SMART" id="SM00918"/>
    </source>
</evidence>
<dbReference type="Proteomes" id="UP000711488">
    <property type="component" value="Unassembled WGS sequence"/>
</dbReference>
<evidence type="ECO:0000256" key="8">
    <source>
        <dbReference type="ARBA" id="ARBA00023136"/>
    </source>
</evidence>
<evidence type="ECO:0000259" key="14">
    <source>
        <dbReference type="SMART" id="SM00079"/>
    </source>
</evidence>
<reference evidence="16" key="1">
    <citation type="submission" date="2014-08" db="EMBL/GenBank/DDBJ databases">
        <authorList>
            <person name="Murali S."/>
            <person name="Richards S."/>
            <person name="Bandaranaike D."/>
            <person name="Bellair M."/>
            <person name="Blankenburg K."/>
            <person name="Chao H."/>
            <person name="Dinh H."/>
            <person name="Doddapaneni H."/>
            <person name="Dugan-Rocha S."/>
            <person name="Elkadiri S."/>
            <person name="Gnanaolivu R."/>
            <person name="Hughes D."/>
            <person name="Lee S."/>
            <person name="Li M."/>
            <person name="Ming W."/>
            <person name="Munidasa M."/>
            <person name="Muniz J."/>
            <person name="Nguyen L."/>
            <person name="Osuji N."/>
            <person name="Pu L.-L."/>
            <person name="Puazo M."/>
            <person name="Skinner E."/>
            <person name="Qu C."/>
            <person name="Quiroz J."/>
            <person name="Raj R."/>
            <person name="Weissenberger G."/>
            <person name="Xin Y."/>
            <person name="Zou X."/>
            <person name="Han Y."/>
            <person name="Worley K."/>
            <person name="Muzny D."/>
            <person name="Gibbs R."/>
        </authorList>
    </citation>
    <scope>NUCLEOTIDE SEQUENCE</scope>
    <source>
        <strain evidence="16">HAZT.00-mixed</strain>
        <tissue evidence="16">Whole organism</tissue>
    </source>
</reference>
<dbReference type="GO" id="GO:0050906">
    <property type="term" value="P:detection of stimulus involved in sensory perception"/>
    <property type="evidence" value="ECO:0007669"/>
    <property type="project" value="UniProtKB-ARBA"/>
</dbReference>
<dbReference type="InterPro" id="IPR001320">
    <property type="entry name" value="Iontro_rcpt_C"/>
</dbReference>
<dbReference type="InterPro" id="IPR019594">
    <property type="entry name" value="Glu/Gly-bd"/>
</dbReference>
<evidence type="ECO:0000256" key="9">
    <source>
        <dbReference type="ARBA" id="ARBA00023170"/>
    </source>
</evidence>
<keyword evidence="12" id="KW-0407">Ion channel</keyword>
<accession>A0A6A0H5A5</accession>
<dbReference type="GO" id="GO:0015276">
    <property type="term" value="F:ligand-gated monoatomic ion channel activity"/>
    <property type="evidence" value="ECO:0007669"/>
    <property type="project" value="InterPro"/>
</dbReference>
<keyword evidence="4" id="KW-1003">Cell membrane</keyword>
<evidence type="ECO:0000256" key="13">
    <source>
        <dbReference type="SAM" id="Phobius"/>
    </source>
</evidence>
<feature type="domain" description="Ionotropic glutamate receptor C-terminal" evidence="14">
    <location>
        <begin position="165"/>
        <end position="524"/>
    </location>
</feature>
<dbReference type="AlphaFoldDB" id="A0A6A0H5A5"/>
<dbReference type="GO" id="GO:0005886">
    <property type="term" value="C:plasma membrane"/>
    <property type="evidence" value="ECO:0007669"/>
    <property type="project" value="UniProtKB-SubCell"/>
</dbReference>
<comment type="caution">
    <text evidence="16">The sequence shown here is derived from an EMBL/GenBank/DDBJ whole genome shotgun (WGS) entry which is preliminary data.</text>
</comment>
<dbReference type="OrthoDB" id="5984008at2759"/>
<evidence type="ECO:0000256" key="3">
    <source>
        <dbReference type="ARBA" id="ARBA00022448"/>
    </source>
</evidence>
<feature type="transmembrane region" description="Helical" evidence="13">
    <location>
        <begin position="542"/>
        <end position="560"/>
    </location>
</feature>
<evidence type="ECO:0000256" key="5">
    <source>
        <dbReference type="ARBA" id="ARBA00022692"/>
    </source>
</evidence>
<reference evidence="16" key="3">
    <citation type="submission" date="2019-06" db="EMBL/GenBank/DDBJ databases">
        <authorList>
            <person name="Poynton C."/>
            <person name="Hasenbein S."/>
            <person name="Benoit J.B."/>
            <person name="Sepulveda M.S."/>
            <person name="Poelchau M.F."/>
            <person name="Murali S.C."/>
            <person name="Chen S."/>
            <person name="Glastad K.M."/>
            <person name="Werren J.H."/>
            <person name="Vineis J.H."/>
            <person name="Bowen J.L."/>
            <person name="Friedrich M."/>
            <person name="Jones J."/>
            <person name="Robertson H.M."/>
            <person name="Feyereisen R."/>
            <person name="Mechler-Hickson A."/>
            <person name="Mathers N."/>
            <person name="Lee C.E."/>
            <person name="Colbourne J.K."/>
            <person name="Biales A."/>
            <person name="Johnston J.S."/>
            <person name="Wellborn G.A."/>
            <person name="Rosendale A.J."/>
            <person name="Cridge A.G."/>
            <person name="Munoz-Torres M.C."/>
            <person name="Bain P.A."/>
            <person name="Manny A.R."/>
            <person name="Major K.M."/>
            <person name="Lambert F.N."/>
            <person name="Vulpe C.D."/>
            <person name="Tuck P."/>
            <person name="Blalock B.J."/>
            <person name="Lin Y.-Y."/>
            <person name="Smith M.E."/>
            <person name="Ochoa-Acuna H."/>
            <person name="Chen M.-J.M."/>
            <person name="Childers C.P."/>
            <person name="Qu J."/>
            <person name="Dugan S."/>
            <person name="Lee S.L."/>
            <person name="Chao H."/>
            <person name="Dinh H."/>
            <person name="Han Y."/>
            <person name="Doddapaneni H."/>
            <person name="Worley K.C."/>
            <person name="Muzny D.M."/>
            <person name="Gibbs R.A."/>
            <person name="Richards S."/>
        </authorList>
    </citation>
    <scope>NUCLEOTIDE SEQUENCE</scope>
    <source>
        <strain evidence="16">HAZT.00-mixed</strain>
        <tissue evidence="16">Whole organism</tissue>
    </source>
</reference>
<evidence type="ECO:0000256" key="4">
    <source>
        <dbReference type="ARBA" id="ARBA00022475"/>
    </source>
</evidence>
<dbReference type="EMBL" id="JQDR03006441">
    <property type="protein sequence ID" value="KAA0200245.1"/>
    <property type="molecule type" value="Genomic_DNA"/>
</dbReference>
<evidence type="ECO:0000256" key="11">
    <source>
        <dbReference type="ARBA" id="ARBA00023286"/>
    </source>
</evidence>
<dbReference type="SUPFAM" id="SSF53850">
    <property type="entry name" value="Periplasmic binding protein-like II"/>
    <property type="match status" value="1"/>
</dbReference>
<dbReference type="SMART" id="SM00079">
    <property type="entry name" value="PBPe"/>
    <property type="match status" value="1"/>
</dbReference>
<evidence type="ECO:0000256" key="12">
    <source>
        <dbReference type="ARBA" id="ARBA00023303"/>
    </source>
</evidence>